<keyword evidence="12" id="KW-1185">Reference proteome</keyword>
<dbReference type="AlphaFoldDB" id="A0A3Q3JWX4"/>
<evidence type="ECO:0000256" key="5">
    <source>
        <dbReference type="ARBA" id="ARBA00022771"/>
    </source>
</evidence>
<feature type="domain" description="C2H2-type" evidence="10">
    <location>
        <begin position="227"/>
        <end position="254"/>
    </location>
</feature>
<dbReference type="FunFam" id="3.30.160.60:FF:001498">
    <property type="entry name" value="Zinc finger protein 404"/>
    <property type="match status" value="1"/>
</dbReference>
<keyword evidence="6" id="KW-0862">Zinc</keyword>
<feature type="domain" description="C2H2-type" evidence="10">
    <location>
        <begin position="145"/>
        <end position="172"/>
    </location>
</feature>
<evidence type="ECO:0000256" key="4">
    <source>
        <dbReference type="ARBA" id="ARBA00022737"/>
    </source>
</evidence>
<dbReference type="GO" id="GO:0008270">
    <property type="term" value="F:zinc ion binding"/>
    <property type="evidence" value="ECO:0007669"/>
    <property type="project" value="UniProtKB-KW"/>
</dbReference>
<evidence type="ECO:0000256" key="7">
    <source>
        <dbReference type="ARBA" id="ARBA00023242"/>
    </source>
</evidence>
<protein>
    <recommendedName>
        <fullName evidence="10">C2H2-type domain-containing protein</fullName>
    </recommendedName>
</protein>
<feature type="domain" description="C2H2-type" evidence="10">
    <location>
        <begin position="201"/>
        <end position="226"/>
    </location>
</feature>
<evidence type="ECO:0000256" key="1">
    <source>
        <dbReference type="ARBA" id="ARBA00004123"/>
    </source>
</evidence>
<evidence type="ECO:0000259" key="10">
    <source>
        <dbReference type="PROSITE" id="PS50157"/>
    </source>
</evidence>
<dbReference type="FunFam" id="3.30.160.60:FF:002343">
    <property type="entry name" value="Zinc finger protein 33A"/>
    <property type="match status" value="1"/>
</dbReference>
<dbReference type="SMART" id="SM00355">
    <property type="entry name" value="ZnF_C2H2"/>
    <property type="match status" value="4"/>
</dbReference>
<organism evidence="11 12">
    <name type="scientific">Monopterus albus</name>
    <name type="common">Swamp eel</name>
    <dbReference type="NCBI Taxonomy" id="43700"/>
    <lineage>
        <taxon>Eukaryota</taxon>
        <taxon>Metazoa</taxon>
        <taxon>Chordata</taxon>
        <taxon>Craniata</taxon>
        <taxon>Vertebrata</taxon>
        <taxon>Euteleostomi</taxon>
        <taxon>Actinopterygii</taxon>
        <taxon>Neopterygii</taxon>
        <taxon>Teleostei</taxon>
        <taxon>Neoteleostei</taxon>
        <taxon>Acanthomorphata</taxon>
        <taxon>Anabantaria</taxon>
        <taxon>Synbranchiformes</taxon>
        <taxon>Synbranchidae</taxon>
        <taxon>Monopterus</taxon>
    </lineage>
</organism>
<evidence type="ECO:0000256" key="2">
    <source>
        <dbReference type="ARBA" id="ARBA00006991"/>
    </source>
</evidence>
<keyword evidence="3" id="KW-0479">Metal-binding</keyword>
<name>A0A3Q3JWX4_MONAL</name>
<dbReference type="InterPro" id="IPR013087">
    <property type="entry name" value="Znf_C2H2_type"/>
</dbReference>
<feature type="region of interest" description="Disordered" evidence="9">
    <location>
        <begin position="52"/>
        <end position="148"/>
    </location>
</feature>
<evidence type="ECO:0000256" key="6">
    <source>
        <dbReference type="ARBA" id="ARBA00022833"/>
    </source>
</evidence>
<comment type="subcellular location">
    <subcellularLocation>
        <location evidence="1">Nucleus</location>
    </subcellularLocation>
</comment>
<accession>A0A3Q3JWX4</accession>
<evidence type="ECO:0000256" key="9">
    <source>
        <dbReference type="SAM" id="MobiDB-lite"/>
    </source>
</evidence>
<feature type="domain" description="C2H2-type" evidence="10">
    <location>
        <begin position="173"/>
        <end position="200"/>
    </location>
</feature>
<dbReference type="GO" id="GO:0005634">
    <property type="term" value="C:nucleus"/>
    <property type="evidence" value="ECO:0007669"/>
    <property type="project" value="UniProtKB-SubCell"/>
</dbReference>
<dbReference type="Proteomes" id="UP000261600">
    <property type="component" value="Unplaced"/>
</dbReference>
<dbReference type="Gene3D" id="3.30.160.60">
    <property type="entry name" value="Classic Zinc Finger"/>
    <property type="match status" value="6"/>
</dbReference>
<evidence type="ECO:0000313" key="12">
    <source>
        <dbReference type="Proteomes" id="UP000261600"/>
    </source>
</evidence>
<evidence type="ECO:0000256" key="3">
    <source>
        <dbReference type="ARBA" id="ARBA00022723"/>
    </source>
</evidence>
<dbReference type="PANTHER" id="PTHR24394">
    <property type="entry name" value="ZINC FINGER PROTEIN"/>
    <property type="match status" value="1"/>
</dbReference>
<proteinExistence type="inferred from homology"/>
<dbReference type="Pfam" id="PF00096">
    <property type="entry name" value="zf-C2H2"/>
    <property type="match status" value="2"/>
</dbReference>
<feature type="compositionally biased region" description="Basic and acidic residues" evidence="9">
    <location>
        <begin position="52"/>
        <end position="72"/>
    </location>
</feature>
<dbReference type="PANTHER" id="PTHR24394:SF29">
    <property type="entry name" value="MYONEURIN"/>
    <property type="match status" value="1"/>
</dbReference>
<dbReference type="PROSITE" id="PS00028">
    <property type="entry name" value="ZINC_FINGER_C2H2_1"/>
    <property type="match status" value="2"/>
</dbReference>
<keyword evidence="5 8" id="KW-0863">Zinc-finger</keyword>
<dbReference type="GO" id="GO:0000981">
    <property type="term" value="F:DNA-binding transcription factor activity, RNA polymerase II-specific"/>
    <property type="evidence" value="ECO:0007669"/>
    <property type="project" value="TreeGrafter"/>
</dbReference>
<dbReference type="FunFam" id="3.30.160.60:FF:001155">
    <property type="entry name" value="Zinc finger 30C"/>
    <property type="match status" value="1"/>
</dbReference>
<dbReference type="SUPFAM" id="SSF57667">
    <property type="entry name" value="beta-beta-alpha zinc fingers"/>
    <property type="match status" value="3"/>
</dbReference>
<dbReference type="Ensembl" id="ENSMALT00000025179.1">
    <property type="protein sequence ID" value="ENSMALP00000024714.1"/>
    <property type="gene ID" value="ENSMALG00000017164.1"/>
</dbReference>
<dbReference type="InterPro" id="IPR036236">
    <property type="entry name" value="Znf_C2H2_sf"/>
</dbReference>
<evidence type="ECO:0000256" key="8">
    <source>
        <dbReference type="PROSITE-ProRule" id="PRU00042"/>
    </source>
</evidence>
<dbReference type="FunFam" id="3.30.160.60:FF:000690">
    <property type="entry name" value="Zinc finger protein 354C"/>
    <property type="match status" value="1"/>
</dbReference>
<keyword evidence="4" id="KW-0677">Repeat</keyword>
<evidence type="ECO:0000313" key="11">
    <source>
        <dbReference type="Ensembl" id="ENSMALP00000024714.1"/>
    </source>
</evidence>
<reference evidence="11" key="2">
    <citation type="submission" date="2025-09" db="UniProtKB">
        <authorList>
            <consortium name="Ensembl"/>
        </authorList>
    </citation>
    <scope>IDENTIFICATION</scope>
</reference>
<comment type="similarity">
    <text evidence="2">Belongs to the krueppel C2H2-type zinc-finger protein family.</text>
</comment>
<keyword evidence="7" id="KW-0539">Nucleus</keyword>
<feature type="compositionally biased region" description="Polar residues" evidence="9">
    <location>
        <begin position="115"/>
        <end position="143"/>
    </location>
</feature>
<reference evidence="11" key="1">
    <citation type="submission" date="2025-08" db="UniProtKB">
        <authorList>
            <consortium name="Ensembl"/>
        </authorList>
    </citation>
    <scope>IDENTIFICATION</scope>
</reference>
<dbReference type="PROSITE" id="PS50157">
    <property type="entry name" value="ZINC_FINGER_C2H2_2"/>
    <property type="match status" value="4"/>
</dbReference>
<sequence>MSSIQDLRRFINERLTAAAEEIVGAFESIILQHEEEIHRQRKLLDIVWKPQEEQEELHSSHEGERLGLKQETDPFMFTPTYEDSDHSEPEPDSDQQLLFHSSPVAESQDPKGNQHVDSGSTSDSSNVDNSLMSQIESDPTTSNKSKRDTCGKDFKCKAKLNRHLRIHTGEKPYVCDTCGKGFGRRSKLTCHLRTHTGERPFSCNTCGKGFTSKLTCHSRTHTGERPFLCNTCGKRFREKGNLRVHKKVHTDEKPYVCETCGKGFRKRSHTGERPFPCNTCGKQLFTGEKGNLQVHKKVLTAPHDPCQDEQYR</sequence>